<feature type="region of interest" description="Disordered" evidence="1">
    <location>
        <begin position="450"/>
        <end position="470"/>
    </location>
</feature>
<organism evidence="2">
    <name type="scientific">Aegilops tauschii</name>
    <name type="common">Tausch's goatgrass</name>
    <name type="synonym">Aegilops squarrosa</name>
    <dbReference type="NCBI Taxonomy" id="37682"/>
    <lineage>
        <taxon>Eukaryota</taxon>
        <taxon>Viridiplantae</taxon>
        <taxon>Streptophyta</taxon>
        <taxon>Embryophyta</taxon>
        <taxon>Tracheophyta</taxon>
        <taxon>Spermatophyta</taxon>
        <taxon>Magnoliopsida</taxon>
        <taxon>Liliopsida</taxon>
        <taxon>Poales</taxon>
        <taxon>Poaceae</taxon>
        <taxon>BOP clade</taxon>
        <taxon>Pooideae</taxon>
        <taxon>Triticodae</taxon>
        <taxon>Triticeae</taxon>
        <taxon>Triticinae</taxon>
        <taxon>Aegilops</taxon>
    </lineage>
</organism>
<dbReference type="Pfam" id="PF07727">
    <property type="entry name" value="RVT_2"/>
    <property type="match status" value="1"/>
</dbReference>
<dbReference type="PANTHER" id="PTHR34461:SF2">
    <property type="entry name" value="EXPRESSED PROTEIN"/>
    <property type="match status" value="1"/>
</dbReference>
<sequence length="898" mass="100513">MSVDLAHKIVSTLRRSERCKNTRVIYNDDYEEDSETEITDSEEVASPSPSELNVASVDDSSDEEDSRSVSRKDRRTRFKVKNKKAPKTISEGSGTKDQSQCGGLGIERSNEEVDLDEPLIALKQKKEKIPPSKAKRKTDTSSSPHATKLDTSTKRDEISLVQTSLFESKLHDLVTQKLERRAVDQEHSRIAIEHTCDHSSVVLHQFPIEDNCGQQPGFITQPTEADVSEAKAHLYDSVERKKTNNNFSSLGPIDEVSNHHKSLDDTSNYTDVRCTSVVIQPDLCGSTDRICTSHEEVVQMLVEGQLDSLVCHGVKTKDILPHMNVEQAATGYNFAFDKTLDLAHTANFDTQDGRLENIVYGAMNNNVQRKCFETKASVGVPDTAVTPTEVSHNGHLLLANMEGSSKDMNHLSGTVNVDICRSVNDQESREAYVVQQKLFQACVNMGKTGHAISDSSSNPEETQEISNGQTRASDFFIDEGSIEDHTPKKLLSQRKIMSPTSQEKFCNALAGIDLCGVQRLERKINLEDCDASNQSLPQTTNKQYRSILTTDRKLKSRTSISFTSKGVLKSTESPSPELISSSVLLDTEKAVEFSQRQMHDMESIAANLIRSLKHMRSLVDENLSSEAHSLLPNFNTAEMRAASEDALKVERTTRKWLTIMNKDCNRFCKILTLEGKKAASHPELPRKRRKITFADEAGGTLCYVNVFSDVQTSPSACEDQVITEPRRSTRLRSAPEWYGNPVLEVMLIDHDEPTNYEEAMVSLDSAKWLEAMKSEMGSMYENKVWTLVDLPDGRQAIENKWIFKKKTDADGNVTVYKARLVAKGFRQVQGIDYDETFSPVAMLKSVRIMLAIAAFYDYEIWQMDVKTAFLNGFLEEELYMMQPEGFIDPKGANTGSIA</sequence>
<feature type="compositionally biased region" description="Polar residues" evidence="1">
    <location>
        <begin position="90"/>
        <end position="101"/>
    </location>
</feature>
<dbReference type="AlphaFoldDB" id="M8AYK7"/>
<proteinExistence type="predicted"/>
<feature type="compositionally biased region" description="Basic residues" evidence="1">
    <location>
        <begin position="72"/>
        <end position="86"/>
    </location>
</feature>
<feature type="compositionally biased region" description="Polar residues" evidence="1">
    <location>
        <begin position="453"/>
        <end position="470"/>
    </location>
</feature>
<dbReference type="EnsemblPlants" id="EMT06479">
    <property type="protein sequence ID" value="EMT06479"/>
    <property type="gene ID" value="F775_22266"/>
</dbReference>
<reference evidence="2" key="1">
    <citation type="submission" date="2015-06" db="UniProtKB">
        <authorList>
            <consortium name="EnsemblPlants"/>
        </authorList>
    </citation>
    <scope>IDENTIFICATION</scope>
</reference>
<name>M8AYK7_AEGTA</name>
<evidence type="ECO:0000313" key="2">
    <source>
        <dbReference type="EnsemblPlants" id="EMT06479"/>
    </source>
</evidence>
<feature type="region of interest" description="Disordered" evidence="1">
    <location>
        <begin position="30"/>
        <end position="154"/>
    </location>
</feature>
<dbReference type="InterPro" id="IPR013103">
    <property type="entry name" value="RVT_2"/>
</dbReference>
<dbReference type="PANTHER" id="PTHR34461">
    <property type="entry name" value="EXPRESSED PROTEIN"/>
    <property type="match status" value="1"/>
</dbReference>
<accession>M8AYK7</accession>
<feature type="compositionally biased region" description="Acidic residues" evidence="1">
    <location>
        <begin position="30"/>
        <end position="43"/>
    </location>
</feature>
<protein>
    <submittedName>
        <fullName evidence="2">Uncharacterized protein</fullName>
    </submittedName>
</protein>
<evidence type="ECO:0000256" key="1">
    <source>
        <dbReference type="SAM" id="MobiDB-lite"/>
    </source>
</evidence>